<feature type="chain" id="PRO_5045551447" evidence="2">
    <location>
        <begin position="20"/>
        <end position="89"/>
    </location>
</feature>
<feature type="signal peptide" evidence="2">
    <location>
        <begin position="1"/>
        <end position="19"/>
    </location>
</feature>
<evidence type="ECO:0000256" key="2">
    <source>
        <dbReference type="SAM" id="SignalP"/>
    </source>
</evidence>
<evidence type="ECO:0000313" key="4">
    <source>
        <dbReference type="Proteomes" id="UP001156921"/>
    </source>
</evidence>
<name>A0ABQ6BJQ0_9CAUL</name>
<sequence>MRKKTMASGWAALAARNCAMTGVVPSLDGTASAVGGWTRGAFMGTRQGEGLRGRAQAEWRGLAQARSGCDKPGRRLRERGVTPRLCPQL</sequence>
<organism evidence="3 4">
    <name type="scientific">Brevundimonas denitrificans</name>
    <dbReference type="NCBI Taxonomy" id="1443434"/>
    <lineage>
        <taxon>Bacteria</taxon>
        <taxon>Pseudomonadati</taxon>
        <taxon>Pseudomonadota</taxon>
        <taxon>Alphaproteobacteria</taxon>
        <taxon>Caulobacterales</taxon>
        <taxon>Caulobacteraceae</taxon>
        <taxon>Brevundimonas</taxon>
    </lineage>
</organism>
<feature type="region of interest" description="Disordered" evidence="1">
    <location>
        <begin position="63"/>
        <end position="89"/>
    </location>
</feature>
<reference evidence="4" key="1">
    <citation type="journal article" date="2019" name="Int. J. Syst. Evol. Microbiol.">
        <title>The Global Catalogue of Microorganisms (GCM) 10K type strain sequencing project: providing services to taxonomists for standard genome sequencing and annotation.</title>
        <authorList>
            <consortium name="The Broad Institute Genomics Platform"/>
            <consortium name="The Broad Institute Genome Sequencing Center for Infectious Disease"/>
            <person name="Wu L."/>
            <person name="Ma J."/>
        </authorList>
    </citation>
    <scope>NUCLEOTIDE SEQUENCE [LARGE SCALE GENOMIC DNA]</scope>
    <source>
        <strain evidence="4">NBRC 110107</strain>
    </source>
</reference>
<keyword evidence="4" id="KW-1185">Reference proteome</keyword>
<comment type="caution">
    <text evidence="3">The sequence shown here is derived from an EMBL/GenBank/DDBJ whole genome shotgun (WGS) entry which is preliminary data.</text>
</comment>
<gene>
    <name evidence="3" type="ORF">GCM10007859_21720</name>
</gene>
<proteinExistence type="predicted"/>
<feature type="compositionally biased region" description="Basic and acidic residues" evidence="1">
    <location>
        <begin position="68"/>
        <end position="81"/>
    </location>
</feature>
<evidence type="ECO:0000313" key="3">
    <source>
        <dbReference type="EMBL" id="GLS02151.1"/>
    </source>
</evidence>
<keyword evidence="2" id="KW-0732">Signal</keyword>
<dbReference type="Proteomes" id="UP001156921">
    <property type="component" value="Unassembled WGS sequence"/>
</dbReference>
<accession>A0ABQ6BJQ0</accession>
<protein>
    <submittedName>
        <fullName evidence="3">Uncharacterized protein</fullName>
    </submittedName>
</protein>
<evidence type="ECO:0000256" key="1">
    <source>
        <dbReference type="SAM" id="MobiDB-lite"/>
    </source>
</evidence>
<dbReference type="EMBL" id="BSOY01000054">
    <property type="protein sequence ID" value="GLS02151.1"/>
    <property type="molecule type" value="Genomic_DNA"/>
</dbReference>